<evidence type="ECO:0008006" key="5">
    <source>
        <dbReference type="Google" id="ProtNLM"/>
    </source>
</evidence>
<dbReference type="Pfam" id="PF05960">
    <property type="entry name" value="DUF885"/>
    <property type="match status" value="1"/>
</dbReference>
<organism evidence="3 4">
    <name type="scientific">Acropora cervicornis</name>
    <name type="common">Staghorn coral</name>
    <dbReference type="NCBI Taxonomy" id="6130"/>
    <lineage>
        <taxon>Eukaryota</taxon>
        <taxon>Metazoa</taxon>
        <taxon>Cnidaria</taxon>
        <taxon>Anthozoa</taxon>
        <taxon>Hexacorallia</taxon>
        <taxon>Scleractinia</taxon>
        <taxon>Astrocoeniina</taxon>
        <taxon>Acroporidae</taxon>
        <taxon>Acropora</taxon>
    </lineage>
</organism>
<reference evidence="3" key="2">
    <citation type="journal article" date="2023" name="Science">
        <title>Genomic signatures of disease resistance in endangered staghorn corals.</title>
        <authorList>
            <person name="Vollmer S.V."/>
            <person name="Selwyn J.D."/>
            <person name="Despard B.A."/>
            <person name="Roesel C.L."/>
        </authorList>
    </citation>
    <scope>NUCLEOTIDE SEQUENCE</scope>
    <source>
        <strain evidence="3">K2</strain>
    </source>
</reference>
<gene>
    <name evidence="3" type="ORF">P5673_031041</name>
</gene>
<dbReference type="InterPro" id="IPR010281">
    <property type="entry name" value="DUF885"/>
</dbReference>
<dbReference type="PANTHER" id="PTHR33361:SF2">
    <property type="entry name" value="DUF885 DOMAIN-CONTAINING PROTEIN"/>
    <property type="match status" value="1"/>
</dbReference>
<sequence length="804" mass="92177">MDEKPNELSEMMDEDEIKFQPKDESVFLGFSKGKILLFVLSIVALIALLVGIVLIALSFKNEDCKDHGRGNENGKIDDGQASFPAFCDYSVEAKRIKLDEVLRRTKNSYYDNYPFQLPTESEASRDEIKKKYSAYNPTPEYIKQVTDSAWRFLDELKQIHVDSDKLKARERKALSQLKQYLKVVYGQPYDMNYYTGHWMMGPTFFCHRQAVCQIRNHVSGLLKSLKPESLDDVSLLEIKLKPHKEGILRYIENLRLGKLHGMVYNQEACIASTNAIKAMYLQTSLKNETGILEEKPIKNILNDEYFSSITDEMEMSWKSKHDGKSVNESLKEYLVEYVGKPITDLFRYLDGEHRRYCVPSNVSSGLGTLPLDHVWVDGNENTSWPTNKTLPFGGVLNGTKAYEMIMPYYTTNEMTPDTVHNLGYEQLKKFYPQAVEVAKQVTGDQNETEAVKKFKKILSSPDNFYNKEDFPSNESDDQAHRRCRSVEGAKKYCPVRWKALQSWFRDTRIAVNLLYSKLVNMFHFVGDKQSTASCPVELKPDLNPSSGIQSYGGSDASCSETTFYYIPFFLDRMGPKSSEWSISAHETSPGHHLQIQGFRENFIDKCGGLIGWLASKTYYTAFVEGWALYAENPLISNDTDTYKSHPMYKYGMLKAQIWRALRLIVDTGMHHQKMKRDDAIKMFADYAWDESDFTKKEVTRYQNWAGQATAYMVGRLGILQARENASGSLGEKFNLKDFHYQVLSQGSSPLAFIQEHVQKYVECAKEPSKAGCSDILNPPKKPEPRDEETKTMSKIQFEANRHYA</sequence>
<evidence type="ECO:0000256" key="1">
    <source>
        <dbReference type="SAM" id="MobiDB-lite"/>
    </source>
</evidence>
<evidence type="ECO:0000313" key="3">
    <source>
        <dbReference type="EMBL" id="KAK2548694.1"/>
    </source>
</evidence>
<proteinExistence type="predicted"/>
<feature type="region of interest" description="Disordered" evidence="1">
    <location>
        <begin position="768"/>
        <end position="794"/>
    </location>
</feature>
<dbReference type="PANTHER" id="PTHR33361">
    <property type="entry name" value="GLR0591 PROTEIN"/>
    <property type="match status" value="1"/>
</dbReference>
<accession>A0AAD9PTJ5</accession>
<keyword evidence="4" id="KW-1185">Reference proteome</keyword>
<name>A0AAD9PTJ5_ACRCE</name>
<evidence type="ECO:0000256" key="2">
    <source>
        <dbReference type="SAM" id="Phobius"/>
    </source>
</evidence>
<comment type="caution">
    <text evidence="3">The sequence shown here is derived from an EMBL/GenBank/DDBJ whole genome shotgun (WGS) entry which is preliminary data.</text>
</comment>
<protein>
    <recommendedName>
        <fullName evidence="5">DUF885 domain-containing protein</fullName>
    </recommendedName>
</protein>
<evidence type="ECO:0000313" key="4">
    <source>
        <dbReference type="Proteomes" id="UP001249851"/>
    </source>
</evidence>
<keyword evidence="2" id="KW-1133">Transmembrane helix</keyword>
<feature type="compositionally biased region" description="Basic and acidic residues" evidence="1">
    <location>
        <begin position="780"/>
        <end position="791"/>
    </location>
</feature>
<dbReference type="EMBL" id="JARQWQ010000140">
    <property type="protein sequence ID" value="KAK2548694.1"/>
    <property type="molecule type" value="Genomic_DNA"/>
</dbReference>
<feature type="transmembrane region" description="Helical" evidence="2">
    <location>
        <begin position="35"/>
        <end position="59"/>
    </location>
</feature>
<reference evidence="3" key="1">
    <citation type="journal article" date="2023" name="G3 (Bethesda)">
        <title>Whole genome assembly and annotation of the endangered Caribbean coral Acropora cervicornis.</title>
        <authorList>
            <person name="Selwyn J.D."/>
            <person name="Vollmer S.V."/>
        </authorList>
    </citation>
    <scope>NUCLEOTIDE SEQUENCE</scope>
    <source>
        <strain evidence="3">K2</strain>
    </source>
</reference>
<dbReference type="AlphaFoldDB" id="A0AAD9PTJ5"/>
<keyword evidence="2" id="KW-0472">Membrane</keyword>
<dbReference type="Proteomes" id="UP001249851">
    <property type="component" value="Unassembled WGS sequence"/>
</dbReference>
<keyword evidence="2" id="KW-0812">Transmembrane</keyword>